<evidence type="ECO:0000259" key="11">
    <source>
        <dbReference type="SMART" id="SM00822"/>
    </source>
</evidence>
<evidence type="ECO:0000256" key="9">
    <source>
        <dbReference type="ARBA" id="ARBA00023239"/>
    </source>
</evidence>
<comment type="similarity">
    <text evidence="3">Belongs to the short-chain dehydrogenases/reductases (SDR) family.</text>
</comment>
<evidence type="ECO:0000256" key="5">
    <source>
        <dbReference type="ARBA" id="ARBA00022857"/>
    </source>
</evidence>
<evidence type="ECO:0000256" key="7">
    <source>
        <dbReference type="ARBA" id="ARBA00023098"/>
    </source>
</evidence>
<proteinExistence type="inferred from homology"/>
<comment type="caution">
    <text evidence="12">The sequence shown here is derived from an EMBL/GenBank/DDBJ whole genome shotgun (WGS) entry which is preliminary data.</text>
</comment>
<accession>A0AAV5A0Z7</accession>
<dbReference type="InterPro" id="IPR002539">
    <property type="entry name" value="MaoC-like_dom"/>
</dbReference>
<dbReference type="GO" id="GO:0004300">
    <property type="term" value="F:enoyl-CoA hydratase activity"/>
    <property type="evidence" value="ECO:0007669"/>
    <property type="project" value="UniProtKB-ARBA"/>
</dbReference>
<sequence length="873" mass="93650">MTLSFKGHTVVVTGAGGGLGKAYAHLFASRGANVVVNDLNKEAAEKVVSSITQAGGKAVANISSATDGAAVVKSAIDAFGGITILINNAGILRQVSNMSDQEWDLIQSVHLKGAFACTKAAWPYFRNQKFGRIINTASAAGLYGNMGQANYSAAKMGLVGFTKTLAREGAKYGIHAVVIAPASVAASAMTETVMPPQLLAGFKPEFIAPFVVAVTHPDGPNASGRVFELGAGFVAEIRWQRSKGVVMKPDDTFTPSAVKERWNEITSFDQVEYPENMENQSITTIYEQAKGAPPNKQAEPNVRFDGKTIIITGAGAGLGRAYALMFARLGANVIVNDVSAKGADSVVDEIKKAGGKAIAVACSVEDGDTIVKTALDAFGAVHILIANAGILRDKSFTAMSEKEWDDVMTVHLRGTYKCAKAVWPIFQKQKYGRIVTTTSSVGMFGNFGQANYSAAKAAIIGLTRTLAIEGSRYNILANVIAPIAGTAMTSTIWPEEMVRMFKASNEDNTGKVFQVLGGWASQARWQRTGGHSFPVNKPLQPEDVVSKWNIITDFDDGRATYPTSAQEALGQSNDLYSDPEDSELVAKAKKEHISGPDEFSWTDRDVILYNLGVGATEKELQWTFEGDENFGPIPTFGVIPPFITTSSLPMDWLPNFNLGRLLHGEQYLAIKNPIPNAATVITTSRFLEVLDKGKAASVRCISETKDKSTGKVLFENQQTVFIRGSGGFGGKRTGRDLGAATATNEPPKRQPDAVIEEKTLPSQAALYRLSGDRNPLHISPEFAAIGGFDTPILHGLCTLGYAGKHILKRFGSYEDIKTRFAGVVYPGETLVTEMWKEGNKVIFVTKVKERNTTVLAAAAATLHSDNNAPKPKL</sequence>
<evidence type="ECO:0000313" key="12">
    <source>
        <dbReference type="EMBL" id="GJJ08297.1"/>
    </source>
</evidence>
<dbReference type="Pfam" id="PF00106">
    <property type="entry name" value="adh_short"/>
    <property type="match status" value="2"/>
</dbReference>
<evidence type="ECO:0000256" key="8">
    <source>
        <dbReference type="ARBA" id="ARBA00023140"/>
    </source>
</evidence>
<dbReference type="InterPro" id="IPR002347">
    <property type="entry name" value="SDR_fam"/>
</dbReference>
<dbReference type="Gene3D" id="3.40.50.720">
    <property type="entry name" value="NAD(P)-binding Rossmann-like Domain"/>
    <property type="match status" value="2"/>
</dbReference>
<evidence type="ECO:0000256" key="4">
    <source>
        <dbReference type="ARBA" id="ARBA00022832"/>
    </source>
</evidence>
<dbReference type="Proteomes" id="UP001050691">
    <property type="component" value="Unassembled WGS sequence"/>
</dbReference>
<evidence type="ECO:0000256" key="6">
    <source>
        <dbReference type="ARBA" id="ARBA00023002"/>
    </source>
</evidence>
<dbReference type="PANTHER" id="PTHR45024">
    <property type="entry name" value="DEHYDROGENASES, SHORT CHAIN"/>
    <property type="match status" value="1"/>
</dbReference>
<dbReference type="PRINTS" id="PR00081">
    <property type="entry name" value="GDHRDH"/>
</dbReference>
<keyword evidence="5" id="KW-0521">NADP</keyword>
<gene>
    <name evidence="12" type="ORF">Clacol_002508</name>
</gene>
<dbReference type="Gene3D" id="3.10.129.10">
    <property type="entry name" value="Hotdog Thioesterase"/>
    <property type="match status" value="1"/>
</dbReference>
<comment type="subcellular location">
    <subcellularLocation>
        <location evidence="1">Peroxisome</location>
    </subcellularLocation>
</comment>
<dbReference type="SUPFAM" id="SSF51735">
    <property type="entry name" value="NAD(P)-binding Rossmann-fold domains"/>
    <property type="match status" value="2"/>
</dbReference>
<dbReference type="InterPro" id="IPR020904">
    <property type="entry name" value="Sc_DH/Rdtase_CS"/>
</dbReference>
<keyword evidence="6" id="KW-0560">Oxidoreductase</keyword>
<evidence type="ECO:0000256" key="3">
    <source>
        <dbReference type="ARBA" id="ARBA00006484"/>
    </source>
</evidence>
<dbReference type="InterPro" id="IPR057326">
    <property type="entry name" value="KR_dom"/>
</dbReference>
<dbReference type="PROSITE" id="PS00061">
    <property type="entry name" value="ADH_SHORT"/>
    <property type="match status" value="2"/>
</dbReference>
<dbReference type="Pfam" id="PF22622">
    <property type="entry name" value="MFE-2_hydrat-2_N"/>
    <property type="match status" value="1"/>
</dbReference>
<dbReference type="SMART" id="SM00822">
    <property type="entry name" value="PKS_KR"/>
    <property type="match status" value="1"/>
</dbReference>
<evidence type="ECO:0000256" key="10">
    <source>
        <dbReference type="SAM" id="MobiDB-lite"/>
    </source>
</evidence>
<feature type="region of interest" description="Disordered" evidence="10">
    <location>
        <begin position="731"/>
        <end position="751"/>
    </location>
</feature>
<keyword evidence="4" id="KW-0276">Fatty acid metabolism</keyword>
<keyword evidence="7" id="KW-0443">Lipid metabolism</keyword>
<dbReference type="InterPro" id="IPR054357">
    <property type="entry name" value="MFE-2_N"/>
</dbReference>
<dbReference type="GO" id="GO:0005777">
    <property type="term" value="C:peroxisome"/>
    <property type="evidence" value="ECO:0007669"/>
    <property type="project" value="UniProtKB-SubCell"/>
</dbReference>
<evidence type="ECO:0000256" key="2">
    <source>
        <dbReference type="ARBA" id="ARBA00005005"/>
    </source>
</evidence>
<dbReference type="CDD" id="cd05353">
    <property type="entry name" value="hydroxyacyl-CoA-like_DH_SDR_c-like"/>
    <property type="match status" value="2"/>
</dbReference>
<dbReference type="InterPro" id="IPR051687">
    <property type="entry name" value="Peroxisomal_Beta-Oxidation"/>
</dbReference>
<protein>
    <recommendedName>
        <fullName evidence="11">Ketoreductase domain-containing protein</fullName>
    </recommendedName>
</protein>
<comment type="pathway">
    <text evidence="2">Lipid metabolism; fatty acid beta-oxidation.</text>
</comment>
<evidence type="ECO:0000256" key="1">
    <source>
        <dbReference type="ARBA" id="ARBA00004275"/>
    </source>
</evidence>
<name>A0AAV5A0Z7_9AGAM</name>
<organism evidence="12 13">
    <name type="scientific">Clathrus columnatus</name>
    <dbReference type="NCBI Taxonomy" id="1419009"/>
    <lineage>
        <taxon>Eukaryota</taxon>
        <taxon>Fungi</taxon>
        <taxon>Dikarya</taxon>
        <taxon>Basidiomycota</taxon>
        <taxon>Agaricomycotina</taxon>
        <taxon>Agaricomycetes</taxon>
        <taxon>Phallomycetidae</taxon>
        <taxon>Phallales</taxon>
        <taxon>Clathraceae</taxon>
        <taxon>Clathrus</taxon>
    </lineage>
</organism>
<evidence type="ECO:0000313" key="13">
    <source>
        <dbReference type="Proteomes" id="UP001050691"/>
    </source>
</evidence>
<dbReference type="PRINTS" id="PR00080">
    <property type="entry name" value="SDRFAMILY"/>
</dbReference>
<dbReference type="CDD" id="cd03448">
    <property type="entry name" value="HDE_HSD"/>
    <property type="match status" value="1"/>
</dbReference>
<dbReference type="GO" id="GO:0016491">
    <property type="term" value="F:oxidoreductase activity"/>
    <property type="evidence" value="ECO:0007669"/>
    <property type="project" value="UniProtKB-KW"/>
</dbReference>
<dbReference type="SUPFAM" id="SSF54637">
    <property type="entry name" value="Thioesterase/thiol ester dehydrase-isomerase"/>
    <property type="match status" value="2"/>
</dbReference>
<keyword evidence="13" id="KW-1185">Reference proteome</keyword>
<feature type="domain" description="Ketoreductase" evidence="11">
    <location>
        <begin position="307"/>
        <end position="486"/>
    </location>
</feature>
<dbReference type="EMBL" id="BPWL01000003">
    <property type="protein sequence ID" value="GJJ08297.1"/>
    <property type="molecule type" value="Genomic_DNA"/>
</dbReference>
<dbReference type="InterPro" id="IPR036291">
    <property type="entry name" value="NAD(P)-bd_dom_sf"/>
</dbReference>
<dbReference type="Pfam" id="PF01575">
    <property type="entry name" value="MaoC_dehydratas"/>
    <property type="match status" value="1"/>
</dbReference>
<dbReference type="GO" id="GO:0006631">
    <property type="term" value="P:fatty acid metabolic process"/>
    <property type="evidence" value="ECO:0007669"/>
    <property type="project" value="UniProtKB-KW"/>
</dbReference>
<keyword evidence="8" id="KW-0576">Peroxisome</keyword>
<dbReference type="InterPro" id="IPR029069">
    <property type="entry name" value="HotDog_dom_sf"/>
</dbReference>
<dbReference type="FunFam" id="3.40.50.720:FF:000084">
    <property type="entry name" value="Short-chain dehydrogenase reductase"/>
    <property type="match status" value="2"/>
</dbReference>
<dbReference type="AlphaFoldDB" id="A0AAV5A0Z7"/>
<keyword evidence="9" id="KW-0456">Lyase</keyword>
<dbReference type="PANTHER" id="PTHR45024:SF2">
    <property type="entry name" value="SCP2 DOMAIN-CONTAINING PROTEIN"/>
    <property type="match status" value="1"/>
</dbReference>
<reference evidence="12" key="1">
    <citation type="submission" date="2021-10" db="EMBL/GenBank/DDBJ databases">
        <title>De novo Genome Assembly of Clathrus columnatus (Basidiomycota, Fungi) Using Illumina and Nanopore Sequence Data.</title>
        <authorList>
            <person name="Ogiso-Tanaka E."/>
            <person name="Itagaki H."/>
            <person name="Hosoya T."/>
            <person name="Hosaka K."/>
        </authorList>
    </citation>
    <scope>NUCLEOTIDE SEQUENCE</scope>
    <source>
        <strain evidence="12">MO-923</strain>
    </source>
</reference>